<feature type="transmembrane region" description="Helical" evidence="1">
    <location>
        <begin position="159"/>
        <end position="182"/>
    </location>
</feature>
<keyword evidence="3" id="KW-1185">Reference proteome</keyword>
<comment type="caution">
    <text evidence="2">The sequence shown here is derived from an EMBL/GenBank/DDBJ whole genome shotgun (WGS) entry which is preliminary data.</text>
</comment>
<feature type="transmembrane region" description="Helical" evidence="1">
    <location>
        <begin position="134"/>
        <end position="153"/>
    </location>
</feature>
<evidence type="ECO:0008006" key="4">
    <source>
        <dbReference type="Google" id="ProtNLM"/>
    </source>
</evidence>
<proteinExistence type="predicted"/>
<evidence type="ECO:0000313" key="2">
    <source>
        <dbReference type="EMBL" id="MFC4820420.1"/>
    </source>
</evidence>
<keyword evidence="1" id="KW-0812">Transmembrane</keyword>
<evidence type="ECO:0000256" key="1">
    <source>
        <dbReference type="SAM" id="Phobius"/>
    </source>
</evidence>
<protein>
    <recommendedName>
        <fullName evidence="4">DUF1761 domain-containing protein</fullName>
    </recommendedName>
</protein>
<sequence length="185" mass="19903">MRIVIAALLAAVVLFFWQFVSHMLLPVGEMGFRAPQNEDVVLSAVSSGLGQPGIYHLPHIDGAKMGDEAAVKAWADKAKAHPFAFVVVAPPLQDAGSMGRELGTQFVTNFLAALLVAWLLAATAWGFGARVLGAAAFGVFGWLANLVPQWTWYRFPADFVIGGLIDQGVGWLLAGLAMAWWLGRR</sequence>
<gene>
    <name evidence="2" type="ORF">ACFO6Q_08790</name>
</gene>
<name>A0ABV9QSU0_9GAMM</name>
<organism evidence="2 3">
    <name type="scientific">Dokdonella ginsengisoli</name>
    <dbReference type="NCBI Taxonomy" id="363846"/>
    <lineage>
        <taxon>Bacteria</taxon>
        <taxon>Pseudomonadati</taxon>
        <taxon>Pseudomonadota</taxon>
        <taxon>Gammaproteobacteria</taxon>
        <taxon>Lysobacterales</taxon>
        <taxon>Rhodanobacteraceae</taxon>
        <taxon>Dokdonella</taxon>
    </lineage>
</organism>
<evidence type="ECO:0000313" key="3">
    <source>
        <dbReference type="Proteomes" id="UP001595886"/>
    </source>
</evidence>
<dbReference type="EMBL" id="JBHSHD010000007">
    <property type="protein sequence ID" value="MFC4820420.1"/>
    <property type="molecule type" value="Genomic_DNA"/>
</dbReference>
<feature type="transmembrane region" description="Helical" evidence="1">
    <location>
        <begin position="106"/>
        <end position="127"/>
    </location>
</feature>
<keyword evidence="1" id="KW-0472">Membrane</keyword>
<dbReference type="Proteomes" id="UP001595886">
    <property type="component" value="Unassembled WGS sequence"/>
</dbReference>
<reference evidence="3" key="1">
    <citation type="journal article" date="2019" name="Int. J. Syst. Evol. Microbiol.">
        <title>The Global Catalogue of Microorganisms (GCM) 10K type strain sequencing project: providing services to taxonomists for standard genome sequencing and annotation.</title>
        <authorList>
            <consortium name="The Broad Institute Genomics Platform"/>
            <consortium name="The Broad Institute Genome Sequencing Center for Infectious Disease"/>
            <person name="Wu L."/>
            <person name="Ma J."/>
        </authorList>
    </citation>
    <scope>NUCLEOTIDE SEQUENCE [LARGE SCALE GENOMIC DNA]</scope>
    <source>
        <strain evidence="3">CCUG 30340</strain>
    </source>
</reference>
<dbReference type="RefSeq" id="WP_380020274.1">
    <property type="nucleotide sequence ID" value="NZ_JBHSHD010000007.1"/>
</dbReference>
<accession>A0ABV9QSU0</accession>
<keyword evidence="1" id="KW-1133">Transmembrane helix</keyword>